<keyword evidence="3" id="KW-1185">Reference proteome</keyword>
<sequence length="40" mass="4126">MAARHGLGSRVRLVGASEPLPGPWRGRETSGTAPGGTPRE</sequence>
<dbReference type="Proteomes" id="UP000027178">
    <property type="component" value="Unassembled WGS sequence"/>
</dbReference>
<evidence type="ECO:0000313" key="2">
    <source>
        <dbReference type="EMBL" id="KDN83041.1"/>
    </source>
</evidence>
<proteinExistence type="predicted"/>
<comment type="caution">
    <text evidence="2">The sequence shown here is derived from an EMBL/GenBank/DDBJ whole genome shotgun (WGS) entry which is preliminary data.</text>
</comment>
<dbReference type="EMBL" id="JNBY01000096">
    <property type="protein sequence ID" value="KDN83041.1"/>
    <property type="molecule type" value="Genomic_DNA"/>
</dbReference>
<protein>
    <submittedName>
        <fullName evidence="2">Uncharacterized protein</fullName>
    </submittedName>
</protein>
<dbReference type="HOGENOM" id="CLU_3291041_0_0_11"/>
<evidence type="ECO:0000313" key="3">
    <source>
        <dbReference type="Proteomes" id="UP000027178"/>
    </source>
</evidence>
<organism evidence="2 3">
    <name type="scientific">Kitasatospora cheerisanensis KCTC 2395</name>
    <dbReference type="NCBI Taxonomy" id="1348663"/>
    <lineage>
        <taxon>Bacteria</taxon>
        <taxon>Bacillati</taxon>
        <taxon>Actinomycetota</taxon>
        <taxon>Actinomycetes</taxon>
        <taxon>Kitasatosporales</taxon>
        <taxon>Streptomycetaceae</taxon>
        <taxon>Kitasatospora</taxon>
    </lineage>
</organism>
<accession>A0A066YY82</accession>
<evidence type="ECO:0000256" key="1">
    <source>
        <dbReference type="SAM" id="MobiDB-lite"/>
    </source>
</evidence>
<dbReference type="AlphaFoldDB" id="A0A066YY82"/>
<name>A0A066YY82_9ACTN</name>
<gene>
    <name evidence="2" type="ORF">KCH_51870</name>
</gene>
<reference evidence="2 3" key="1">
    <citation type="submission" date="2014-05" db="EMBL/GenBank/DDBJ databases">
        <title>Draft Genome Sequence of Kitasatospora cheerisanensis KCTC 2395.</title>
        <authorList>
            <person name="Nam D.H."/>
        </authorList>
    </citation>
    <scope>NUCLEOTIDE SEQUENCE [LARGE SCALE GENOMIC DNA]</scope>
    <source>
        <strain evidence="2 3">KCTC 2395</strain>
    </source>
</reference>
<feature type="region of interest" description="Disordered" evidence="1">
    <location>
        <begin position="1"/>
        <end position="40"/>
    </location>
</feature>